<dbReference type="EMBL" id="BX571966">
    <property type="protein sequence ID" value="CAH39631.1"/>
    <property type="molecule type" value="Genomic_DNA"/>
</dbReference>
<dbReference type="SUPFAM" id="SSF53098">
    <property type="entry name" value="Ribonuclease H-like"/>
    <property type="match status" value="1"/>
</dbReference>
<dbReference type="NCBIfam" id="NF033516">
    <property type="entry name" value="transpos_IS3"/>
    <property type="match status" value="1"/>
</dbReference>
<feature type="domain" description="Integrase catalytic" evidence="1">
    <location>
        <begin position="111"/>
        <end position="276"/>
    </location>
</feature>
<dbReference type="PANTHER" id="PTHR46889">
    <property type="entry name" value="TRANSPOSASE INSF FOR INSERTION SEQUENCE IS3B-RELATED"/>
    <property type="match status" value="1"/>
</dbReference>
<name>Q63IC4_BURPS</name>
<dbReference type="InterPro" id="IPR012337">
    <property type="entry name" value="RNaseH-like_sf"/>
</dbReference>
<dbReference type="InterPro" id="IPR025948">
    <property type="entry name" value="HTH-like_dom"/>
</dbReference>
<organism evidence="2 3">
    <name type="scientific">Burkholderia pseudomallei (strain K96243)</name>
    <dbReference type="NCBI Taxonomy" id="272560"/>
    <lineage>
        <taxon>Bacteria</taxon>
        <taxon>Pseudomonadati</taxon>
        <taxon>Pseudomonadota</taxon>
        <taxon>Betaproteobacteria</taxon>
        <taxon>Burkholderiales</taxon>
        <taxon>Burkholderiaceae</taxon>
        <taxon>Burkholderia</taxon>
        <taxon>pseudomallei group</taxon>
    </lineage>
</organism>
<dbReference type="InterPro" id="IPR048020">
    <property type="entry name" value="Transpos_IS3"/>
</dbReference>
<gene>
    <name evidence="2" type="ordered locus">BPSS2148</name>
</gene>
<dbReference type="Pfam" id="PF13276">
    <property type="entry name" value="HTH_21"/>
    <property type="match status" value="1"/>
</dbReference>
<dbReference type="eggNOG" id="COG2801">
    <property type="taxonomic scope" value="Bacteria"/>
</dbReference>
<dbReference type="PATRIC" id="fig|272560.6.peg.6554"/>
<evidence type="ECO:0000313" key="3">
    <source>
        <dbReference type="Proteomes" id="UP000000605"/>
    </source>
</evidence>
<dbReference type="InterPro" id="IPR036397">
    <property type="entry name" value="RNaseH_sf"/>
</dbReference>
<dbReference type="Gene3D" id="3.30.420.10">
    <property type="entry name" value="Ribonuclease H-like superfamily/Ribonuclease H"/>
    <property type="match status" value="1"/>
</dbReference>
<dbReference type="GO" id="GO:0015074">
    <property type="term" value="P:DNA integration"/>
    <property type="evidence" value="ECO:0007669"/>
    <property type="project" value="InterPro"/>
</dbReference>
<reference evidence="2 3" key="1">
    <citation type="journal article" date="2004" name="Proc. Natl. Acad. Sci. U.S.A.">
        <title>Genomic plasticity of the causative agent of melioidosis, Burkholderia pseudomallei.</title>
        <authorList>
            <person name="Holden M.T.G."/>
            <person name="Titball R.W."/>
            <person name="Peacock S.J."/>
            <person name="Cerdeno-Tarraga A.M."/>
            <person name="Atkins T."/>
            <person name="Crossman L.C."/>
            <person name="Pitt T."/>
            <person name="Churcher C."/>
            <person name="Mungall K."/>
            <person name="Bentley S.D."/>
            <person name="Sebaihia M."/>
            <person name="Thomson N.R."/>
            <person name="Bason N."/>
            <person name="Beacham I.R."/>
            <person name="Brooks K."/>
            <person name="Brown K.A."/>
            <person name="Brown N.F."/>
            <person name="Challis G.L."/>
            <person name="Cherevach I."/>
            <person name="Chillingworth T."/>
            <person name="Cronin A."/>
            <person name="Crosset B."/>
            <person name="Davis P."/>
            <person name="DeShazer D."/>
            <person name="Feltwell T."/>
            <person name="Fraser A."/>
            <person name="Hance Z."/>
            <person name="Hauser H."/>
            <person name="Holroyd S."/>
            <person name="Jagels K."/>
            <person name="Keith K.E."/>
            <person name="Maddison M."/>
            <person name="Moule S."/>
            <person name="Price C."/>
            <person name="Quail M.A."/>
            <person name="Rabbinowitsch E."/>
            <person name="Rutherford K."/>
            <person name="Sanders M."/>
            <person name="Simmonds M."/>
            <person name="Songsivilai S."/>
            <person name="Stevens K."/>
            <person name="Tumapa S."/>
            <person name="Vesaratchavest M."/>
            <person name="Whitehead S."/>
            <person name="Yeats C."/>
            <person name="Barrell B.G."/>
            <person name="Oyston P.C.F."/>
            <person name="Parkhill J."/>
        </authorList>
    </citation>
    <scope>NUCLEOTIDE SEQUENCE [LARGE SCALE GENOMIC DNA]</scope>
    <source>
        <strain evidence="2 3">K96243</strain>
    </source>
</reference>
<keyword evidence="3" id="KW-1185">Reference proteome</keyword>
<dbReference type="Proteomes" id="UP000000605">
    <property type="component" value="Chromosome 2"/>
</dbReference>
<dbReference type="AlphaFoldDB" id="Q63IC4"/>
<sequence length="286" mass="33167">MIQAMEKAYPVALMCRLAGVARSSYYAWRSRQGRSNRDATVLEAVRRIHEETRRSYGSRRMSQALRLLGHNVGRYRARSLMRQARLVRSKRVHRYRAAQAESLIAPNLLARRFDPAQRDQVWVGDITFVQTRQGWLYVAVVMDLYARRVVGWAFSQHADTDLALKALRRAYDHRRPPPGLMFHSDQGCQYTSTRFLAELRARGTIQSMSRRGNCWDNAVVERFFRSLKNEWIGDQLYVDHRHAEQDITDYLVDFYNHRRLHSAAKGLPPARFEALAAYPGAVSKVA</sequence>
<dbReference type="Pfam" id="PF00665">
    <property type="entry name" value="rve"/>
    <property type="match status" value="1"/>
</dbReference>
<dbReference type="PROSITE" id="PS50994">
    <property type="entry name" value="INTEGRASE"/>
    <property type="match status" value="1"/>
</dbReference>
<dbReference type="GO" id="GO:0003676">
    <property type="term" value="F:nucleic acid binding"/>
    <property type="evidence" value="ECO:0007669"/>
    <property type="project" value="InterPro"/>
</dbReference>
<evidence type="ECO:0000259" key="1">
    <source>
        <dbReference type="PROSITE" id="PS50994"/>
    </source>
</evidence>
<dbReference type="PANTHER" id="PTHR46889:SF4">
    <property type="entry name" value="TRANSPOSASE INSO FOR INSERTION SEQUENCE ELEMENT IS911B-RELATED"/>
    <property type="match status" value="1"/>
</dbReference>
<dbReference type="STRING" id="272560.BPSS2148"/>
<evidence type="ECO:0000313" key="2">
    <source>
        <dbReference type="EMBL" id="CAH39631.1"/>
    </source>
</evidence>
<dbReference type="Pfam" id="PF13333">
    <property type="entry name" value="rve_2"/>
    <property type="match status" value="1"/>
</dbReference>
<protein>
    <submittedName>
        <fullName evidence="2">IS element protein</fullName>
    </submittedName>
</protein>
<accession>Q63IC4</accession>
<dbReference type="KEGG" id="bps:BPSS2148"/>
<dbReference type="InterPro" id="IPR001584">
    <property type="entry name" value="Integrase_cat-core"/>
</dbReference>
<proteinExistence type="predicted"/>
<dbReference type="InterPro" id="IPR050900">
    <property type="entry name" value="Transposase_IS3/IS150/IS904"/>
</dbReference>